<reference evidence="1 3" key="1">
    <citation type="journal article" date="2008" name="Science">
        <title>The Physcomitrella genome reveals evolutionary insights into the conquest of land by plants.</title>
        <authorList>
            <person name="Rensing S."/>
            <person name="Lang D."/>
            <person name="Zimmer A."/>
            <person name="Terry A."/>
            <person name="Salamov A."/>
            <person name="Shapiro H."/>
            <person name="Nishiyama T."/>
            <person name="Perroud P.-F."/>
            <person name="Lindquist E."/>
            <person name="Kamisugi Y."/>
            <person name="Tanahashi T."/>
            <person name="Sakakibara K."/>
            <person name="Fujita T."/>
            <person name="Oishi K."/>
            <person name="Shin-I T."/>
            <person name="Kuroki Y."/>
            <person name="Toyoda A."/>
            <person name="Suzuki Y."/>
            <person name="Hashimoto A."/>
            <person name="Yamaguchi K."/>
            <person name="Sugano A."/>
            <person name="Kohara Y."/>
            <person name="Fujiyama A."/>
            <person name="Anterola A."/>
            <person name="Aoki S."/>
            <person name="Ashton N."/>
            <person name="Barbazuk W.B."/>
            <person name="Barker E."/>
            <person name="Bennetzen J."/>
            <person name="Bezanilla M."/>
            <person name="Blankenship R."/>
            <person name="Cho S.H."/>
            <person name="Dutcher S."/>
            <person name="Estelle M."/>
            <person name="Fawcett J.A."/>
            <person name="Gundlach H."/>
            <person name="Hanada K."/>
            <person name="Heyl A."/>
            <person name="Hicks K.A."/>
            <person name="Hugh J."/>
            <person name="Lohr M."/>
            <person name="Mayer K."/>
            <person name="Melkozernov A."/>
            <person name="Murata T."/>
            <person name="Nelson D."/>
            <person name="Pils B."/>
            <person name="Prigge M."/>
            <person name="Reiss B."/>
            <person name="Renner T."/>
            <person name="Rombauts S."/>
            <person name="Rushton P."/>
            <person name="Sanderfoot A."/>
            <person name="Schween G."/>
            <person name="Shiu S.-H."/>
            <person name="Stueber K."/>
            <person name="Theodoulou F.L."/>
            <person name="Tu H."/>
            <person name="Van de Peer Y."/>
            <person name="Verrier P.J."/>
            <person name="Waters E."/>
            <person name="Wood A."/>
            <person name="Yang L."/>
            <person name="Cove D."/>
            <person name="Cuming A."/>
            <person name="Hasebe M."/>
            <person name="Lucas S."/>
            <person name="Mishler D.B."/>
            <person name="Reski R."/>
            <person name="Grigoriev I."/>
            <person name="Quatrano R.S."/>
            <person name="Boore J.L."/>
        </authorList>
    </citation>
    <scope>NUCLEOTIDE SEQUENCE [LARGE SCALE GENOMIC DNA]</scope>
    <source>
        <strain evidence="2 3">cv. Gransden 2004</strain>
    </source>
</reference>
<protein>
    <submittedName>
        <fullName evidence="1 2">Uncharacterized protein</fullName>
    </submittedName>
</protein>
<dbReference type="Proteomes" id="UP000006727">
    <property type="component" value="Chromosome 19"/>
</dbReference>
<dbReference type="InParanoid" id="A0A2K1IWZ4"/>
<sequence>MSRGMSVAGVDPLSPTRPIPAKRLITGSVGTRCILLQGCDEETSHIIPPGLQPKGHPHLSRCLGRWNLFAGRLLSRIP</sequence>
<reference evidence="2" key="3">
    <citation type="submission" date="2020-12" db="UniProtKB">
        <authorList>
            <consortium name="EnsemblPlants"/>
        </authorList>
    </citation>
    <scope>IDENTIFICATION</scope>
</reference>
<gene>
    <name evidence="1" type="ORF">PHYPA_023604</name>
</gene>
<dbReference type="EnsemblPlants" id="Pp3c19_2847V3.1">
    <property type="protein sequence ID" value="Pp3c19_2847V3.1"/>
    <property type="gene ID" value="Pp3c19_2847"/>
</dbReference>
<keyword evidence="3" id="KW-1185">Reference proteome</keyword>
<dbReference type="EMBL" id="ABEU02000019">
    <property type="protein sequence ID" value="PNR33788.1"/>
    <property type="molecule type" value="Genomic_DNA"/>
</dbReference>
<dbReference type="PaxDb" id="3218-PP1S109_100V6.1"/>
<accession>A0A2K1IWZ4</accession>
<dbReference type="AlphaFoldDB" id="A0A2K1IWZ4"/>
<proteinExistence type="predicted"/>
<evidence type="ECO:0000313" key="2">
    <source>
        <dbReference type="EnsemblPlants" id="Pp3c19_2847V3.1"/>
    </source>
</evidence>
<evidence type="ECO:0000313" key="1">
    <source>
        <dbReference type="EMBL" id="PNR33788.1"/>
    </source>
</evidence>
<reference evidence="1 3" key="2">
    <citation type="journal article" date="2018" name="Plant J.">
        <title>The Physcomitrella patens chromosome-scale assembly reveals moss genome structure and evolution.</title>
        <authorList>
            <person name="Lang D."/>
            <person name="Ullrich K.K."/>
            <person name="Murat F."/>
            <person name="Fuchs J."/>
            <person name="Jenkins J."/>
            <person name="Haas F.B."/>
            <person name="Piednoel M."/>
            <person name="Gundlach H."/>
            <person name="Van Bel M."/>
            <person name="Meyberg R."/>
            <person name="Vives C."/>
            <person name="Morata J."/>
            <person name="Symeonidi A."/>
            <person name="Hiss M."/>
            <person name="Muchero W."/>
            <person name="Kamisugi Y."/>
            <person name="Saleh O."/>
            <person name="Blanc G."/>
            <person name="Decker E.L."/>
            <person name="van Gessel N."/>
            <person name="Grimwood J."/>
            <person name="Hayes R.D."/>
            <person name="Graham S.W."/>
            <person name="Gunter L.E."/>
            <person name="McDaniel S.F."/>
            <person name="Hoernstein S.N.W."/>
            <person name="Larsson A."/>
            <person name="Li F.W."/>
            <person name="Perroud P.F."/>
            <person name="Phillips J."/>
            <person name="Ranjan P."/>
            <person name="Rokshar D.S."/>
            <person name="Rothfels C.J."/>
            <person name="Schneider L."/>
            <person name="Shu S."/>
            <person name="Stevenson D.W."/>
            <person name="Thummler F."/>
            <person name="Tillich M."/>
            <person name="Villarreal Aguilar J.C."/>
            <person name="Widiez T."/>
            <person name="Wong G.K."/>
            <person name="Wymore A."/>
            <person name="Zhang Y."/>
            <person name="Zimmer A.D."/>
            <person name="Quatrano R.S."/>
            <person name="Mayer K.F.X."/>
            <person name="Goodstein D."/>
            <person name="Casacuberta J.M."/>
            <person name="Vandepoele K."/>
            <person name="Reski R."/>
            <person name="Cuming A.C."/>
            <person name="Tuskan G.A."/>
            <person name="Maumus F."/>
            <person name="Salse J."/>
            <person name="Schmutz J."/>
            <person name="Rensing S.A."/>
        </authorList>
    </citation>
    <scope>NUCLEOTIDE SEQUENCE [LARGE SCALE GENOMIC DNA]</scope>
    <source>
        <strain evidence="2 3">cv. Gransden 2004</strain>
    </source>
</reference>
<dbReference type="Gramene" id="Pp3c19_2847V3.1">
    <property type="protein sequence ID" value="Pp3c19_2847V3.1"/>
    <property type="gene ID" value="Pp3c19_2847"/>
</dbReference>
<name>A0A2K1IWZ4_PHYPA</name>
<organism evidence="1">
    <name type="scientific">Physcomitrium patens</name>
    <name type="common">Spreading-leaved earth moss</name>
    <name type="synonym">Physcomitrella patens</name>
    <dbReference type="NCBI Taxonomy" id="3218"/>
    <lineage>
        <taxon>Eukaryota</taxon>
        <taxon>Viridiplantae</taxon>
        <taxon>Streptophyta</taxon>
        <taxon>Embryophyta</taxon>
        <taxon>Bryophyta</taxon>
        <taxon>Bryophytina</taxon>
        <taxon>Bryopsida</taxon>
        <taxon>Funariidae</taxon>
        <taxon>Funariales</taxon>
        <taxon>Funariaceae</taxon>
        <taxon>Physcomitrium</taxon>
    </lineage>
</organism>
<evidence type="ECO:0000313" key="3">
    <source>
        <dbReference type="Proteomes" id="UP000006727"/>
    </source>
</evidence>